<feature type="region of interest" description="Disordered" evidence="1">
    <location>
        <begin position="1"/>
        <end position="81"/>
    </location>
</feature>
<reference evidence="2" key="1">
    <citation type="submission" date="2022-06" db="EMBL/GenBank/DDBJ databases">
        <title>Complete genome sequence of Streptomyces nigrescens HEK616.</title>
        <authorList>
            <person name="Asamizu S."/>
            <person name="Onaka H."/>
        </authorList>
    </citation>
    <scope>NUCLEOTIDE SEQUENCE</scope>
    <source>
        <strain evidence="2">HEK616</strain>
    </source>
</reference>
<evidence type="ECO:0000256" key="1">
    <source>
        <dbReference type="SAM" id="MobiDB-lite"/>
    </source>
</evidence>
<evidence type="ECO:0000313" key="3">
    <source>
        <dbReference type="Proteomes" id="UP001059597"/>
    </source>
</evidence>
<gene>
    <name evidence="2" type="ORF">HEK616_35740</name>
</gene>
<dbReference type="Proteomes" id="UP001059597">
    <property type="component" value="Chromosome"/>
</dbReference>
<dbReference type="EMBL" id="AP026073">
    <property type="protein sequence ID" value="BDM70087.1"/>
    <property type="molecule type" value="Genomic_DNA"/>
</dbReference>
<protein>
    <submittedName>
        <fullName evidence="2">Uncharacterized protein</fullName>
    </submittedName>
</protein>
<proteinExistence type="predicted"/>
<accession>A0ABN6QV84</accession>
<keyword evidence="3" id="KW-1185">Reference proteome</keyword>
<feature type="compositionally biased region" description="Basic and acidic residues" evidence="1">
    <location>
        <begin position="34"/>
        <end position="58"/>
    </location>
</feature>
<sequence>MERFSRARGCAEVDARTEGDGTDGGPVVSAAIAETRDESPHHTGEESDHKSSEKHDDAVMDEEEGDAYGHSERSTTCDPEQEVLADNEVPPLQTAQQLGEVVTREVPTGARCGTSLCRSS</sequence>
<feature type="compositionally biased region" description="Basic and acidic residues" evidence="1">
    <location>
        <begin position="1"/>
        <end position="19"/>
    </location>
</feature>
<organism evidence="2 3">
    <name type="scientific">Streptomyces nigrescens</name>
    <dbReference type="NCBI Taxonomy" id="1920"/>
    <lineage>
        <taxon>Bacteria</taxon>
        <taxon>Bacillati</taxon>
        <taxon>Actinomycetota</taxon>
        <taxon>Actinomycetes</taxon>
        <taxon>Kitasatosporales</taxon>
        <taxon>Streptomycetaceae</taxon>
        <taxon>Streptomyces</taxon>
    </lineage>
</organism>
<evidence type="ECO:0000313" key="2">
    <source>
        <dbReference type="EMBL" id="BDM70087.1"/>
    </source>
</evidence>
<name>A0ABN6QV84_STRNI</name>